<feature type="compositionally biased region" description="Basic and acidic residues" evidence="1">
    <location>
        <begin position="213"/>
        <end position="226"/>
    </location>
</feature>
<dbReference type="Proteomes" id="UP000081671">
    <property type="component" value="Unplaced"/>
</dbReference>
<evidence type="ECO:0000313" key="2">
    <source>
        <dbReference type="Proteomes" id="UP000081671"/>
    </source>
</evidence>
<dbReference type="RefSeq" id="XP_012873676.1">
    <property type="nucleotide sequence ID" value="XM_013018222.1"/>
</dbReference>
<accession>A0A1S3FAV2</accession>
<name>A0A1S3FAV2_DIPOR</name>
<proteinExistence type="predicted"/>
<evidence type="ECO:0000256" key="1">
    <source>
        <dbReference type="SAM" id="MobiDB-lite"/>
    </source>
</evidence>
<dbReference type="AlphaFoldDB" id="A0A1S3FAV2"/>
<evidence type="ECO:0000313" key="3">
    <source>
        <dbReference type="RefSeq" id="XP_012873676.1"/>
    </source>
</evidence>
<keyword evidence="2" id="KW-1185">Reference proteome</keyword>
<dbReference type="FunCoup" id="A0A1S3FAV2">
    <property type="interactions" value="386"/>
</dbReference>
<organism evidence="2 3">
    <name type="scientific">Dipodomys ordii</name>
    <name type="common">Ord's kangaroo rat</name>
    <dbReference type="NCBI Taxonomy" id="10020"/>
    <lineage>
        <taxon>Eukaryota</taxon>
        <taxon>Metazoa</taxon>
        <taxon>Chordata</taxon>
        <taxon>Craniata</taxon>
        <taxon>Vertebrata</taxon>
        <taxon>Euteleostomi</taxon>
        <taxon>Mammalia</taxon>
        <taxon>Eutheria</taxon>
        <taxon>Euarchontoglires</taxon>
        <taxon>Glires</taxon>
        <taxon>Rodentia</taxon>
        <taxon>Castorimorpha</taxon>
        <taxon>Heteromyidae</taxon>
        <taxon>Dipodomyinae</taxon>
        <taxon>Dipodomys</taxon>
    </lineage>
</organism>
<dbReference type="CTD" id="200035"/>
<feature type="region of interest" description="Disordered" evidence="1">
    <location>
        <begin position="202"/>
        <end position="226"/>
    </location>
</feature>
<sequence>MHNIKSLCGRGPWPSHCGLERFVLFDRPFPGPSARLPLQFRRRPRGGRATPLSLFAALDQPPSAALHGDPGVAWVELEEELLDGGLREESGLCLPHGQFSWPRWGSLLLVSPEYQPQLQARIQPDPQKVSAIVWLEPDVAAAVAATEDGTETASCLPEDLPPYHAGNTHPPPVVGGRLNHLKFVSSNVQSRQKVLQSSAIELADGEPRTSGPAHDHPATAEDRERVSTATKFALGLWLQYLDRCKRSSYEPRDSKGRRQHGNV</sequence>
<dbReference type="GeneID" id="105987064"/>
<gene>
    <name evidence="3" type="primary">Nudt17</name>
</gene>
<dbReference type="OrthoDB" id="447842at2759"/>
<reference evidence="3" key="1">
    <citation type="submission" date="2025-08" db="UniProtKB">
        <authorList>
            <consortium name="RefSeq"/>
        </authorList>
    </citation>
    <scope>IDENTIFICATION</scope>
    <source>
        <tissue evidence="3">Kidney</tissue>
    </source>
</reference>
<dbReference type="InParanoid" id="A0A1S3FAV2"/>
<dbReference type="KEGG" id="dord:105987064"/>
<protein>
    <submittedName>
        <fullName evidence="3">Nucleoside diphosphate-linked moiety X motif 17</fullName>
    </submittedName>
</protein>